<dbReference type="Proteomes" id="UP001528040">
    <property type="component" value="Unassembled WGS sequence"/>
</dbReference>
<dbReference type="SUPFAM" id="SSF56112">
    <property type="entry name" value="Protein kinase-like (PK-like)"/>
    <property type="match status" value="1"/>
</dbReference>
<comment type="caution">
    <text evidence="2">The sequence shown here is derived from an EMBL/GenBank/DDBJ whole genome shotgun (WGS) entry which is preliminary data.</text>
</comment>
<reference evidence="2 3" key="1">
    <citation type="submission" date="2023-01" db="EMBL/GenBank/DDBJ databases">
        <authorList>
            <person name="Yoon J.-W."/>
        </authorList>
    </citation>
    <scope>NUCLEOTIDE SEQUENCE [LARGE SCALE GENOMIC DNA]</scope>
    <source>
        <strain evidence="2 3">KMU-50</strain>
    </source>
</reference>
<proteinExistence type="predicted"/>
<evidence type="ECO:0000259" key="1">
    <source>
        <dbReference type="Pfam" id="PF01636"/>
    </source>
</evidence>
<dbReference type="Pfam" id="PF01636">
    <property type="entry name" value="APH"/>
    <property type="match status" value="1"/>
</dbReference>
<accession>A0ABT4VZB0</accession>
<dbReference type="Gene3D" id="3.90.1200.10">
    <property type="match status" value="1"/>
</dbReference>
<organism evidence="2 3">
    <name type="scientific">Aliiroseovarius salicola</name>
    <dbReference type="NCBI Taxonomy" id="3009082"/>
    <lineage>
        <taxon>Bacteria</taxon>
        <taxon>Pseudomonadati</taxon>
        <taxon>Pseudomonadota</taxon>
        <taxon>Alphaproteobacteria</taxon>
        <taxon>Rhodobacterales</taxon>
        <taxon>Paracoccaceae</taxon>
        <taxon>Aliiroseovarius</taxon>
    </lineage>
</organism>
<name>A0ABT4VZB0_9RHOB</name>
<keyword evidence="3" id="KW-1185">Reference proteome</keyword>
<sequence length="335" mass="37532">MQTVKRAVGKVGGSVVNDVVNSEEDLLRSALAHWPDLARHNGWPTEVPHQILASRSDAHAERIVLCLTLPDRKVVLKHEMRGKSVDAFAAEVDAQKFAFSVLGETSVPDILAADPEQRLAVMNYVPGRPAHELLELAEIGLEDSASIVERCGVWLGKFHAQTLKETRAINPDAMLNWGAQMQELVTARDPDVPRRDLFFSCSDQLPGMGEAVRGQTTRVCASHGDMHLRNLLLSDTQCWAIDFAPLSFVPPAHDLARLLVRYANHFDALPGKDPLEAFWRGYGEEHREDPALAYILPIILLDDWKAIPKRREDRSPRQQRRLKGTLRLAQDLFDL</sequence>
<gene>
    <name evidence="2" type="ORF">O2N63_05765</name>
</gene>
<dbReference type="InterPro" id="IPR002575">
    <property type="entry name" value="Aminoglycoside_PTrfase"/>
</dbReference>
<dbReference type="InterPro" id="IPR011009">
    <property type="entry name" value="Kinase-like_dom_sf"/>
</dbReference>
<dbReference type="EMBL" id="JAQIIO010000002">
    <property type="protein sequence ID" value="MDA5093593.1"/>
    <property type="molecule type" value="Genomic_DNA"/>
</dbReference>
<dbReference type="RefSeq" id="WP_271053277.1">
    <property type="nucleotide sequence ID" value="NZ_JAQIIO010000002.1"/>
</dbReference>
<protein>
    <submittedName>
        <fullName evidence="2">Aminoglycoside phosphotransferase family protein</fullName>
    </submittedName>
</protein>
<evidence type="ECO:0000313" key="3">
    <source>
        <dbReference type="Proteomes" id="UP001528040"/>
    </source>
</evidence>
<feature type="domain" description="Aminoglycoside phosphotransferase" evidence="1">
    <location>
        <begin position="69"/>
        <end position="287"/>
    </location>
</feature>
<evidence type="ECO:0000313" key="2">
    <source>
        <dbReference type="EMBL" id="MDA5093593.1"/>
    </source>
</evidence>